<dbReference type="InterPro" id="IPR003373">
    <property type="entry name" value="Fe2_transport_prot-B"/>
</dbReference>
<dbReference type="AlphaFoldDB" id="A0A133U8B7"/>
<dbReference type="Pfam" id="PF17910">
    <property type="entry name" value="FeoB_Cyto"/>
    <property type="match status" value="1"/>
</dbReference>
<dbReference type="Pfam" id="PF07664">
    <property type="entry name" value="FeoB_C"/>
    <property type="match status" value="1"/>
</dbReference>
<feature type="transmembrane region" description="Helical" evidence="16">
    <location>
        <begin position="579"/>
        <end position="597"/>
    </location>
</feature>
<dbReference type="InterPro" id="IPR050860">
    <property type="entry name" value="FeoB_GTPase"/>
</dbReference>
<feature type="transmembrane region" description="Helical" evidence="16">
    <location>
        <begin position="631"/>
        <end position="652"/>
    </location>
</feature>
<keyword evidence="4" id="KW-0410">Iron transport</keyword>
<dbReference type="InterPro" id="IPR030389">
    <property type="entry name" value="G_FEOB_dom"/>
</dbReference>
<comment type="caution">
    <text evidence="18">The sequence shown here is derived from an EMBL/GenBank/DDBJ whole genome shotgun (WGS) entry which is preliminary data.</text>
</comment>
<feature type="transmembrane region" description="Helical" evidence="16">
    <location>
        <begin position="521"/>
        <end position="539"/>
    </location>
</feature>
<dbReference type="PATRIC" id="fig|1698260.3.peg.676"/>
<feature type="domain" description="FeoB-type G" evidence="17">
    <location>
        <begin position="8"/>
        <end position="170"/>
    </location>
</feature>
<dbReference type="SUPFAM" id="SSF52540">
    <property type="entry name" value="P-loop containing nucleoside triphosphate hydrolases"/>
    <property type="match status" value="1"/>
</dbReference>
<feature type="transmembrane region" description="Helical" evidence="16">
    <location>
        <begin position="362"/>
        <end position="381"/>
    </location>
</feature>
<evidence type="ECO:0000256" key="7">
    <source>
        <dbReference type="ARBA" id="ARBA00022989"/>
    </source>
</evidence>
<evidence type="ECO:0000256" key="13">
    <source>
        <dbReference type="NCBIfam" id="TIGR00437"/>
    </source>
</evidence>
<gene>
    <name evidence="18" type="ORF">AKJ61_00705</name>
</gene>
<keyword evidence="19" id="KW-1185">Reference proteome</keyword>
<dbReference type="NCBIfam" id="TIGR00437">
    <property type="entry name" value="feoB"/>
    <property type="match status" value="1"/>
</dbReference>
<dbReference type="Gene3D" id="1.10.287.1770">
    <property type="match status" value="1"/>
</dbReference>
<dbReference type="InterPro" id="IPR006073">
    <property type="entry name" value="GTP-bd"/>
</dbReference>
<dbReference type="Proteomes" id="UP000070184">
    <property type="component" value="Unassembled WGS sequence"/>
</dbReference>
<dbReference type="InterPro" id="IPR027417">
    <property type="entry name" value="P-loop_NTPase"/>
</dbReference>
<accession>A0A133U8B7</accession>
<evidence type="ECO:0000256" key="15">
    <source>
        <dbReference type="PIRSR" id="PIRSR603373-2"/>
    </source>
</evidence>
<dbReference type="Pfam" id="PF07670">
    <property type="entry name" value="Gate"/>
    <property type="match status" value="2"/>
</dbReference>
<keyword evidence="9" id="KW-0406">Ion transport</keyword>
<keyword evidence="7 16" id="KW-1133">Transmembrane helix</keyword>
<feature type="transmembrane region" description="Helical" evidence="16">
    <location>
        <begin position="435"/>
        <end position="461"/>
    </location>
</feature>
<dbReference type="InterPro" id="IPR005225">
    <property type="entry name" value="Small_GTP-bd"/>
</dbReference>
<dbReference type="EMBL" id="LHXK01000005">
    <property type="protein sequence ID" value="KXA90434.1"/>
    <property type="molecule type" value="Genomic_DNA"/>
</dbReference>
<evidence type="ECO:0000256" key="2">
    <source>
        <dbReference type="ARBA" id="ARBA00022448"/>
    </source>
</evidence>
<keyword evidence="15" id="KW-0460">Magnesium</keyword>
<dbReference type="GO" id="GO:0015093">
    <property type="term" value="F:ferrous iron transmembrane transporter activity"/>
    <property type="evidence" value="ECO:0007669"/>
    <property type="project" value="UniProtKB-UniRule"/>
</dbReference>
<dbReference type="InterPro" id="IPR011640">
    <property type="entry name" value="Fe2_transport_prot_B_C"/>
</dbReference>
<evidence type="ECO:0000256" key="8">
    <source>
        <dbReference type="ARBA" id="ARBA00023004"/>
    </source>
</evidence>
<evidence type="ECO:0000259" key="17">
    <source>
        <dbReference type="PROSITE" id="PS51711"/>
    </source>
</evidence>
<evidence type="ECO:0000256" key="6">
    <source>
        <dbReference type="ARBA" id="ARBA00022741"/>
    </source>
</evidence>
<feature type="transmembrane region" description="Helical" evidence="16">
    <location>
        <begin position="296"/>
        <end position="314"/>
    </location>
</feature>
<keyword evidence="11 16" id="KW-0472">Membrane</keyword>
<reference evidence="18 19" key="1">
    <citation type="journal article" date="2016" name="Sci. Rep.">
        <title>Metabolic traits of an uncultured archaeal lineage -MSBL1- from brine pools of the Red Sea.</title>
        <authorList>
            <person name="Mwirichia R."/>
            <person name="Alam I."/>
            <person name="Rashid M."/>
            <person name="Vinu M."/>
            <person name="Ba-Alawi W."/>
            <person name="Anthony Kamau A."/>
            <person name="Kamanda Ngugi D."/>
            <person name="Goker M."/>
            <person name="Klenk H.P."/>
            <person name="Bajic V."/>
            <person name="Stingl U."/>
        </authorList>
    </citation>
    <scope>NUCLEOTIDE SEQUENCE [LARGE SCALE GENOMIC DNA]</scope>
    <source>
        <strain evidence="18">SCGC-AAA259B11</strain>
    </source>
</reference>
<feature type="binding site" evidence="15">
    <location>
        <position position="29"/>
    </location>
    <ligand>
        <name>Mg(2+)</name>
        <dbReference type="ChEBI" id="CHEBI:18420"/>
        <label>2</label>
    </ligand>
</feature>
<evidence type="ECO:0000313" key="19">
    <source>
        <dbReference type="Proteomes" id="UP000070184"/>
    </source>
</evidence>
<dbReference type="InterPro" id="IPR041069">
    <property type="entry name" value="FeoB_Cyto"/>
</dbReference>
<evidence type="ECO:0000256" key="16">
    <source>
        <dbReference type="SAM" id="Phobius"/>
    </source>
</evidence>
<dbReference type="GO" id="GO:0005886">
    <property type="term" value="C:plasma membrane"/>
    <property type="evidence" value="ECO:0007669"/>
    <property type="project" value="UniProtKB-SubCell"/>
</dbReference>
<dbReference type="PROSITE" id="PS51711">
    <property type="entry name" value="G_FEOB"/>
    <property type="match status" value="1"/>
</dbReference>
<evidence type="ECO:0000256" key="1">
    <source>
        <dbReference type="ARBA" id="ARBA00004651"/>
    </source>
</evidence>
<dbReference type="CDD" id="cd01879">
    <property type="entry name" value="FeoB"/>
    <property type="match status" value="1"/>
</dbReference>
<dbReference type="GO" id="GO:0005525">
    <property type="term" value="F:GTP binding"/>
    <property type="evidence" value="ECO:0007669"/>
    <property type="project" value="UniProtKB-KW"/>
</dbReference>
<keyword evidence="6 14" id="KW-0547">Nucleotide-binding</keyword>
<dbReference type="NCBIfam" id="TIGR00231">
    <property type="entry name" value="small_GTP"/>
    <property type="match status" value="1"/>
</dbReference>
<feature type="transmembrane region" description="Helical" evidence="16">
    <location>
        <begin position="603"/>
        <end position="622"/>
    </location>
</feature>
<dbReference type="PANTHER" id="PTHR43185:SF1">
    <property type="entry name" value="FE(2+) TRANSPORTER FEOB"/>
    <property type="match status" value="1"/>
</dbReference>
<name>A0A133U8B7_9EURY</name>
<evidence type="ECO:0000313" key="18">
    <source>
        <dbReference type="EMBL" id="KXA90434.1"/>
    </source>
</evidence>
<dbReference type="InterPro" id="IPR011642">
    <property type="entry name" value="Gate_dom"/>
</dbReference>
<keyword evidence="3" id="KW-1003">Cell membrane</keyword>
<feature type="binding site" evidence="14">
    <location>
        <begin position="40"/>
        <end position="44"/>
    </location>
    <ligand>
        <name>GTP</name>
        <dbReference type="ChEBI" id="CHEBI:37565"/>
        <label>1</label>
    </ligand>
</feature>
<comment type="subcellular location">
    <subcellularLocation>
        <location evidence="1">Cell membrane</location>
        <topology evidence="1">Multi-pass membrane protein</topology>
    </subcellularLocation>
</comment>
<dbReference type="PANTHER" id="PTHR43185">
    <property type="entry name" value="FERROUS IRON TRANSPORT PROTEIN B"/>
    <property type="match status" value="1"/>
</dbReference>
<sequence>MKKERDIDIVLGLAGNPNVGKSSFFHQLTGIGVNVSNYPGTTIELAEGIVKHEDHTVKVIDLPGVYSLGAVAEDEWVARRAILERDVDVIIDIVDASNLERNLYLALQLIELNIPIVIVLNQYDVAAQKGMSIDPESLSESLGVPVIPTVANQGINVAKAFSVAIEIGLKQKKPEKKVDMDKKLEERVESLAEVISKEIDTVPFGLPPRSLAIKLLEGDEELIDSVIDEEGGEEIAEKARELAQEINEEYGEASAFRIARERHGLASLISEEVSERTEVSPSLSERISGWTTETKTGVPILIGVFLGLLMLLFYGGGFIEEVLIGGWETYVEPNLVSVFQIISPNPEIAEILDIGINLGIKGILAVMFPYILVFFLALALLEDSGYLPRMAYVMDSVMHKIGLHGKAVVPMLGGFGCNVPAIMATRGLTSKRQRLISTFLITLVPCSARTVVIIGTVGAFIGVLPALVIYGMILTLIFLVGFTLNRFIPGETSGMVMEIPPLRKPTFKPVLSKTWNRLKEFVYIASPLLIVGSFLIGILDASGVMNSIVEPFSIFTESVLGLPPILIIPLLYGIVRKEGALVLLFAVAGTSNLGSFMTSLQLFVFALVVAIYIPCIATIAVLKREQGWKHAIIVTVSTIVLAIIVGSLVFHLNPLSLMG</sequence>
<dbReference type="Pfam" id="PF02421">
    <property type="entry name" value="FeoB_N"/>
    <property type="match status" value="1"/>
</dbReference>
<proteinExistence type="predicted"/>
<evidence type="ECO:0000256" key="11">
    <source>
        <dbReference type="ARBA" id="ARBA00023136"/>
    </source>
</evidence>
<dbReference type="GO" id="GO:0046872">
    <property type="term" value="F:metal ion binding"/>
    <property type="evidence" value="ECO:0007669"/>
    <property type="project" value="UniProtKB-KW"/>
</dbReference>
<evidence type="ECO:0000256" key="3">
    <source>
        <dbReference type="ARBA" id="ARBA00022475"/>
    </source>
</evidence>
<evidence type="ECO:0000256" key="14">
    <source>
        <dbReference type="PIRSR" id="PIRSR603373-1"/>
    </source>
</evidence>
<feature type="binding site" evidence="15">
    <location>
        <position position="30"/>
    </location>
    <ligand>
        <name>Mg(2+)</name>
        <dbReference type="ChEBI" id="CHEBI:18420"/>
        <label>2</label>
    </ligand>
</feature>
<evidence type="ECO:0000256" key="5">
    <source>
        <dbReference type="ARBA" id="ARBA00022692"/>
    </source>
</evidence>
<organism evidence="18 19">
    <name type="scientific">candidate division MSBL1 archaeon SCGC-AAA259B11</name>
    <dbReference type="NCBI Taxonomy" id="1698260"/>
    <lineage>
        <taxon>Archaea</taxon>
        <taxon>Methanobacteriati</taxon>
        <taxon>Methanobacteriota</taxon>
        <taxon>candidate division MSBL1</taxon>
    </lineage>
</organism>
<evidence type="ECO:0000256" key="10">
    <source>
        <dbReference type="ARBA" id="ARBA00023134"/>
    </source>
</evidence>
<dbReference type="PRINTS" id="PR00326">
    <property type="entry name" value="GTP1OBG"/>
</dbReference>
<keyword evidence="5 16" id="KW-0812">Transmembrane</keyword>
<feature type="binding site" evidence="14">
    <location>
        <begin position="15"/>
        <end position="22"/>
    </location>
    <ligand>
        <name>GTP</name>
        <dbReference type="ChEBI" id="CHEBI:37565"/>
        <label>1</label>
    </ligand>
</feature>
<feature type="transmembrane region" description="Helical" evidence="16">
    <location>
        <begin position="551"/>
        <end position="572"/>
    </location>
</feature>
<keyword evidence="2" id="KW-0813">Transport</keyword>
<evidence type="ECO:0000256" key="4">
    <source>
        <dbReference type="ARBA" id="ARBA00022496"/>
    </source>
</evidence>
<keyword evidence="10 14" id="KW-0342">GTP-binding</keyword>
<protein>
    <recommendedName>
        <fullName evidence="12 13">Ferrous iron transport protein B</fullName>
    </recommendedName>
</protein>
<evidence type="ECO:0000256" key="12">
    <source>
        <dbReference type="ARBA" id="ARBA00031200"/>
    </source>
</evidence>
<feature type="transmembrane region" description="Helical" evidence="16">
    <location>
        <begin position="467"/>
        <end position="488"/>
    </location>
</feature>
<feature type="binding site" evidence="14">
    <location>
        <begin position="61"/>
        <end position="64"/>
    </location>
    <ligand>
        <name>GTP</name>
        <dbReference type="ChEBI" id="CHEBI:37565"/>
        <label>1</label>
    </ligand>
</feature>
<keyword evidence="15" id="KW-0479">Metal-binding</keyword>
<keyword evidence="8" id="KW-0408">Iron</keyword>
<evidence type="ECO:0000256" key="9">
    <source>
        <dbReference type="ARBA" id="ARBA00023065"/>
    </source>
</evidence>
<feature type="binding site" evidence="14">
    <location>
        <begin position="121"/>
        <end position="124"/>
    </location>
    <ligand>
        <name>GTP</name>
        <dbReference type="ChEBI" id="CHEBI:37565"/>
        <label>1</label>
    </ligand>
</feature>
<dbReference type="Gene3D" id="3.40.50.300">
    <property type="entry name" value="P-loop containing nucleotide triphosphate hydrolases"/>
    <property type="match status" value="1"/>
</dbReference>